<sequence length="111" mass="12053">MIATTWITVLRGVGTDSFGDEIDLDTEAGTDAQTRIPASLIEATRNARTPVSGNPRVVRSAVGRVPAGTDVTEEDRIRDERTRRVYSIDSVTPVVGLGFTPELRLDLTLIN</sequence>
<dbReference type="RefSeq" id="WP_354643864.1">
    <property type="nucleotide sequence ID" value="NZ_CP159872.1"/>
</dbReference>
<evidence type="ECO:0008006" key="2">
    <source>
        <dbReference type="Google" id="ProtNLM"/>
    </source>
</evidence>
<evidence type="ECO:0000313" key="1">
    <source>
        <dbReference type="EMBL" id="XCM82929.1"/>
    </source>
</evidence>
<reference evidence="1" key="1">
    <citation type="submission" date="2024-06" db="EMBL/GenBank/DDBJ databases">
        <title>The genome sequences of Kitasatospora sp. strain HUAS MG31.</title>
        <authorList>
            <person name="Mo P."/>
        </authorList>
    </citation>
    <scope>NUCLEOTIDE SEQUENCE</scope>
    <source>
        <strain evidence="1">HUAS MG31</strain>
    </source>
</reference>
<gene>
    <name evidence="1" type="ORF">ABWK59_30445</name>
</gene>
<dbReference type="EMBL" id="CP159872">
    <property type="protein sequence ID" value="XCM82929.1"/>
    <property type="molecule type" value="Genomic_DNA"/>
</dbReference>
<protein>
    <recommendedName>
        <fullName evidence="2">Head-tail joining protein</fullName>
    </recommendedName>
</protein>
<dbReference type="KEGG" id="kcm:ABWK59_30445"/>
<organism evidence="1">
    <name type="scientific">Kitasatospora camelliae</name>
    <dbReference type="NCBI Taxonomy" id="3156397"/>
    <lineage>
        <taxon>Bacteria</taxon>
        <taxon>Bacillati</taxon>
        <taxon>Actinomycetota</taxon>
        <taxon>Actinomycetes</taxon>
        <taxon>Kitasatosporales</taxon>
        <taxon>Streptomycetaceae</taxon>
        <taxon>Kitasatospora</taxon>
    </lineage>
</organism>
<dbReference type="AlphaFoldDB" id="A0AAU8K3S5"/>
<accession>A0AAU8K3S5</accession>
<proteinExistence type="predicted"/>
<name>A0AAU8K3S5_9ACTN</name>